<reference evidence="2 3" key="1">
    <citation type="submission" date="2024-09" db="EMBL/GenBank/DDBJ databases">
        <authorList>
            <person name="Sun Q."/>
            <person name="Mori K."/>
        </authorList>
    </citation>
    <scope>NUCLEOTIDE SEQUENCE [LARGE SCALE GENOMIC DNA]</scope>
    <source>
        <strain evidence="2 3">KCTC 23076</strain>
    </source>
</reference>
<proteinExistence type="predicted"/>
<organism evidence="2 3">
    <name type="scientific">Lysobacter korlensis</name>
    <dbReference type="NCBI Taxonomy" id="553636"/>
    <lineage>
        <taxon>Bacteria</taxon>
        <taxon>Pseudomonadati</taxon>
        <taxon>Pseudomonadota</taxon>
        <taxon>Gammaproteobacteria</taxon>
        <taxon>Lysobacterales</taxon>
        <taxon>Lysobacteraceae</taxon>
        <taxon>Lysobacter</taxon>
    </lineage>
</organism>
<keyword evidence="2" id="KW-0489">Methyltransferase</keyword>
<dbReference type="SUPFAM" id="SSF53335">
    <property type="entry name" value="S-adenosyl-L-methionine-dependent methyltransferases"/>
    <property type="match status" value="1"/>
</dbReference>
<evidence type="ECO:0000313" key="3">
    <source>
        <dbReference type="Proteomes" id="UP001589896"/>
    </source>
</evidence>
<dbReference type="EC" id="2.1.1.222" evidence="2"/>
<dbReference type="Proteomes" id="UP001589896">
    <property type="component" value="Unassembled WGS sequence"/>
</dbReference>
<evidence type="ECO:0000259" key="1">
    <source>
        <dbReference type="Pfam" id="PF08241"/>
    </source>
</evidence>
<comment type="caution">
    <text evidence="2">The sequence shown here is derived from an EMBL/GenBank/DDBJ whole genome shotgun (WGS) entry which is preliminary data.</text>
</comment>
<dbReference type="InterPro" id="IPR029063">
    <property type="entry name" value="SAM-dependent_MTases_sf"/>
</dbReference>
<dbReference type="Gene3D" id="3.40.50.150">
    <property type="entry name" value="Vaccinia Virus protein VP39"/>
    <property type="match status" value="1"/>
</dbReference>
<sequence length="251" mass="26154">MNGGEPDRWSAVAEEWSALWGSMPQPVWAAVAAAAAIGPGSRVLDIGCGAGEFVAYAAGLGAEVSGVDPAPGMVSRARARVPGASIEVAGFEELPRPERPFDVATAFNALQFAEDPVTALRRTADVVAAGGRIAIANWAEAERNDIEALEAAIARAAGEEPVPDDELRLPGGLERVMAAAGLADVLAGITDVEWTTPDEEHLVRGILLGEDDATIDELRSTLLEAAAPYRTAEGGYRLVNAFRWAVGTAGR</sequence>
<dbReference type="Pfam" id="PF08241">
    <property type="entry name" value="Methyltransf_11"/>
    <property type="match status" value="1"/>
</dbReference>
<protein>
    <submittedName>
        <fullName evidence="2">Class I SAM-dependent methyltransferase</fullName>
        <ecNumber evidence="2">2.1.1.222</ecNumber>
        <ecNumber evidence="2">2.1.1.64</ecNumber>
    </submittedName>
</protein>
<dbReference type="GO" id="GO:0061542">
    <property type="term" value="F:3-demethylubiquinol 3-O-methyltransferase activity"/>
    <property type="evidence" value="ECO:0007669"/>
    <property type="project" value="UniProtKB-EC"/>
</dbReference>
<feature type="domain" description="Methyltransferase type 11" evidence="1">
    <location>
        <begin position="44"/>
        <end position="135"/>
    </location>
</feature>
<dbReference type="RefSeq" id="WP_386674823.1">
    <property type="nucleotide sequence ID" value="NZ_JBHLTG010000009.1"/>
</dbReference>
<dbReference type="EMBL" id="JBHLTG010000009">
    <property type="protein sequence ID" value="MFC0681709.1"/>
    <property type="molecule type" value="Genomic_DNA"/>
</dbReference>
<evidence type="ECO:0000313" key="2">
    <source>
        <dbReference type="EMBL" id="MFC0681709.1"/>
    </source>
</evidence>
<dbReference type="InterPro" id="IPR013216">
    <property type="entry name" value="Methyltransf_11"/>
</dbReference>
<dbReference type="EC" id="2.1.1.64" evidence="2"/>
<keyword evidence="2" id="KW-0808">Transferase</keyword>
<dbReference type="PANTHER" id="PTHR43861">
    <property type="entry name" value="TRANS-ACONITATE 2-METHYLTRANSFERASE-RELATED"/>
    <property type="match status" value="1"/>
</dbReference>
<gene>
    <name evidence="2" type="ORF">ACFFGH_28090</name>
</gene>
<keyword evidence="3" id="KW-1185">Reference proteome</keyword>
<dbReference type="GO" id="GO:0102208">
    <property type="term" value="F:2-polyprenyl-6-hydroxyphenol methylase activity"/>
    <property type="evidence" value="ECO:0007669"/>
    <property type="project" value="UniProtKB-EC"/>
</dbReference>
<dbReference type="CDD" id="cd02440">
    <property type="entry name" value="AdoMet_MTases"/>
    <property type="match status" value="1"/>
</dbReference>
<dbReference type="GO" id="GO:0032259">
    <property type="term" value="P:methylation"/>
    <property type="evidence" value="ECO:0007669"/>
    <property type="project" value="UniProtKB-KW"/>
</dbReference>
<name>A0ABV6RXK3_9GAMM</name>
<accession>A0ABV6RXK3</accession>